<feature type="signal peptide" evidence="7">
    <location>
        <begin position="1"/>
        <end position="23"/>
    </location>
</feature>
<comment type="similarity">
    <text evidence="2">Belongs to the sulfatase family.</text>
</comment>
<accession>A0A8W8JPM3</accession>
<evidence type="ECO:0000256" key="2">
    <source>
        <dbReference type="ARBA" id="ARBA00008779"/>
    </source>
</evidence>
<evidence type="ECO:0000256" key="7">
    <source>
        <dbReference type="SAM" id="SignalP"/>
    </source>
</evidence>
<dbReference type="PANTHER" id="PTHR10342:SF273">
    <property type="entry name" value="RE14504P"/>
    <property type="match status" value="1"/>
</dbReference>
<dbReference type="Pfam" id="PF00884">
    <property type="entry name" value="Sulfatase"/>
    <property type="match status" value="1"/>
</dbReference>
<evidence type="ECO:0000256" key="6">
    <source>
        <dbReference type="ARBA" id="ARBA00023180"/>
    </source>
</evidence>
<dbReference type="PROSITE" id="PS00523">
    <property type="entry name" value="SULFATASE_1"/>
    <property type="match status" value="1"/>
</dbReference>
<organism evidence="9 10">
    <name type="scientific">Magallana gigas</name>
    <name type="common">Pacific oyster</name>
    <name type="synonym">Crassostrea gigas</name>
    <dbReference type="NCBI Taxonomy" id="29159"/>
    <lineage>
        <taxon>Eukaryota</taxon>
        <taxon>Metazoa</taxon>
        <taxon>Spiralia</taxon>
        <taxon>Lophotrochozoa</taxon>
        <taxon>Mollusca</taxon>
        <taxon>Bivalvia</taxon>
        <taxon>Autobranchia</taxon>
        <taxon>Pteriomorphia</taxon>
        <taxon>Ostreida</taxon>
        <taxon>Ostreoidea</taxon>
        <taxon>Ostreidae</taxon>
        <taxon>Magallana</taxon>
    </lineage>
</organism>
<dbReference type="InterPro" id="IPR017850">
    <property type="entry name" value="Alkaline_phosphatase_core_sf"/>
</dbReference>
<reference evidence="9" key="1">
    <citation type="submission" date="2022-08" db="UniProtKB">
        <authorList>
            <consortium name="EnsemblMetazoa"/>
        </authorList>
    </citation>
    <scope>IDENTIFICATION</scope>
    <source>
        <strain evidence="9">05x7-T-G4-1.051#20</strain>
    </source>
</reference>
<keyword evidence="4" id="KW-0378">Hydrolase</keyword>
<feature type="domain" description="Sulfatase N-terminal" evidence="8">
    <location>
        <begin position="26"/>
        <end position="89"/>
    </location>
</feature>
<dbReference type="InterPro" id="IPR000917">
    <property type="entry name" value="Sulfatase_N"/>
</dbReference>
<keyword evidence="7" id="KW-0732">Signal</keyword>
<evidence type="ECO:0000256" key="5">
    <source>
        <dbReference type="ARBA" id="ARBA00022837"/>
    </source>
</evidence>
<dbReference type="AlphaFoldDB" id="A0A8W8JPM3"/>
<evidence type="ECO:0000259" key="8">
    <source>
        <dbReference type="Pfam" id="PF00884"/>
    </source>
</evidence>
<keyword evidence="6" id="KW-0325">Glycoprotein</keyword>
<dbReference type="Gene3D" id="3.40.720.10">
    <property type="entry name" value="Alkaline Phosphatase, subunit A"/>
    <property type="match status" value="1"/>
</dbReference>
<evidence type="ECO:0000256" key="3">
    <source>
        <dbReference type="ARBA" id="ARBA00022723"/>
    </source>
</evidence>
<keyword evidence="5" id="KW-0106">Calcium</keyword>
<evidence type="ECO:0000256" key="1">
    <source>
        <dbReference type="ARBA" id="ARBA00001913"/>
    </source>
</evidence>
<comment type="cofactor">
    <cofactor evidence="1">
        <name>Ca(2+)</name>
        <dbReference type="ChEBI" id="CHEBI:29108"/>
    </cofactor>
</comment>
<dbReference type="GO" id="GO:0046872">
    <property type="term" value="F:metal ion binding"/>
    <property type="evidence" value="ECO:0007669"/>
    <property type="project" value="UniProtKB-KW"/>
</dbReference>
<protein>
    <recommendedName>
        <fullName evidence="8">Sulfatase N-terminal domain-containing protein</fullName>
    </recommendedName>
</protein>
<sequence length="107" mass="12021">MGVTLIVLFGGLLALLQRKQVEAKSPHILFIVADDLGWNDVGYHNLAMKTPNIDKLAREGLILNQTYFQPLCSPSRHAFMTGYYPYRAGLQILLTMKNDILVFVVLS</sequence>
<dbReference type="PANTHER" id="PTHR10342">
    <property type="entry name" value="ARYLSULFATASE"/>
    <property type="match status" value="1"/>
</dbReference>
<dbReference type="SUPFAM" id="SSF53649">
    <property type="entry name" value="Alkaline phosphatase-like"/>
    <property type="match status" value="1"/>
</dbReference>
<dbReference type="InterPro" id="IPR047115">
    <property type="entry name" value="ARSB"/>
</dbReference>
<name>A0A8W8JPM3_MAGGI</name>
<proteinExistence type="inferred from homology"/>
<dbReference type="EnsemblMetazoa" id="G20362.3">
    <property type="protein sequence ID" value="G20362.3:cds"/>
    <property type="gene ID" value="G20362"/>
</dbReference>
<feature type="chain" id="PRO_5036465353" description="Sulfatase N-terminal domain-containing protein" evidence="7">
    <location>
        <begin position="24"/>
        <end position="107"/>
    </location>
</feature>
<dbReference type="InterPro" id="IPR024607">
    <property type="entry name" value="Sulfatase_CS"/>
</dbReference>
<evidence type="ECO:0000256" key="4">
    <source>
        <dbReference type="ARBA" id="ARBA00022801"/>
    </source>
</evidence>
<evidence type="ECO:0000313" key="10">
    <source>
        <dbReference type="Proteomes" id="UP000005408"/>
    </source>
</evidence>
<dbReference type="Proteomes" id="UP000005408">
    <property type="component" value="Unassembled WGS sequence"/>
</dbReference>
<dbReference type="GO" id="GO:0008484">
    <property type="term" value="F:sulfuric ester hydrolase activity"/>
    <property type="evidence" value="ECO:0007669"/>
    <property type="project" value="InterPro"/>
</dbReference>
<keyword evidence="3" id="KW-0479">Metal-binding</keyword>
<evidence type="ECO:0000313" key="9">
    <source>
        <dbReference type="EnsemblMetazoa" id="G20362.3:cds"/>
    </source>
</evidence>
<keyword evidence="10" id="KW-1185">Reference proteome</keyword>